<feature type="transmembrane region" description="Helical" evidence="7">
    <location>
        <begin position="131"/>
        <end position="153"/>
    </location>
</feature>
<dbReference type="GO" id="GO:0016020">
    <property type="term" value="C:membrane"/>
    <property type="evidence" value="ECO:0007669"/>
    <property type="project" value="UniProtKB-SubCell"/>
</dbReference>
<keyword evidence="3 7" id="KW-0812">Transmembrane</keyword>
<feature type="transmembrane region" description="Helical" evidence="7">
    <location>
        <begin position="369"/>
        <end position="391"/>
    </location>
</feature>
<feature type="region of interest" description="Disordered" evidence="6">
    <location>
        <begin position="1"/>
        <end position="33"/>
    </location>
</feature>
<feature type="transmembrane region" description="Helical" evidence="7">
    <location>
        <begin position="159"/>
        <end position="177"/>
    </location>
</feature>
<gene>
    <name evidence="9" type="ORF">UCRPC4_g00088</name>
</gene>
<keyword evidence="4 7" id="KW-1133">Transmembrane helix</keyword>
<reference evidence="9 10" key="1">
    <citation type="submission" date="2015-05" db="EMBL/GenBank/DDBJ databases">
        <title>Distinctive expansion of gene families associated with plant cell wall degradation and secondary metabolism in the genomes of grapevine trunk pathogens.</title>
        <authorList>
            <person name="Lawrence D.P."/>
            <person name="Travadon R."/>
            <person name="Rolshausen P.E."/>
            <person name="Baumgartner K."/>
        </authorList>
    </citation>
    <scope>NUCLEOTIDE SEQUENCE [LARGE SCALE GENOMIC DNA]</scope>
    <source>
        <strain evidence="9">UCRPC4</strain>
    </source>
</reference>
<comment type="subcellular location">
    <subcellularLocation>
        <location evidence="1">Membrane</location>
        <topology evidence="1">Multi-pass membrane protein</topology>
    </subcellularLocation>
</comment>
<evidence type="ECO:0000256" key="4">
    <source>
        <dbReference type="ARBA" id="ARBA00022989"/>
    </source>
</evidence>
<evidence type="ECO:0000256" key="5">
    <source>
        <dbReference type="ARBA" id="ARBA00023136"/>
    </source>
</evidence>
<feature type="transmembrane region" description="Helical" evidence="7">
    <location>
        <begin position="336"/>
        <end position="357"/>
    </location>
</feature>
<feature type="transmembrane region" description="Helical" evidence="7">
    <location>
        <begin position="546"/>
        <end position="568"/>
    </location>
</feature>
<dbReference type="InterPro" id="IPR013057">
    <property type="entry name" value="AA_transpt_TM"/>
</dbReference>
<feature type="transmembrane region" description="Helical" evidence="7">
    <location>
        <begin position="268"/>
        <end position="288"/>
    </location>
</feature>
<dbReference type="Pfam" id="PF01490">
    <property type="entry name" value="Aa_trans"/>
    <property type="match status" value="1"/>
</dbReference>
<feature type="transmembrane region" description="Helical" evidence="7">
    <location>
        <begin position="457"/>
        <end position="477"/>
    </location>
</feature>
<feature type="region of interest" description="Disordered" evidence="6">
    <location>
        <begin position="79"/>
        <end position="102"/>
    </location>
</feature>
<feature type="transmembrane region" description="Helical" evidence="7">
    <location>
        <begin position="209"/>
        <end position="231"/>
    </location>
</feature>
<evidence type="ECO:0000313" key="9">
    <source>
        <dbReference type="EMBL" id="KKY29182.1"/>
    </source>
</evidence>
<feature type="transmembrane region" description="Helical" evidence="7">
    <location>
        <begin position="411"/>
        <end position="437"/>
    </location>
</feature>
<sequence length="596" mass="65443">MSGAQANFSAEGDPRLSNAGIENPLVRPQDRPIHDHTVSFEEYFYYAAKTRAEEDSLPDIPTRGIKDIIFPPKSGPGAISVPESAEKSDGSPGAADEKSAKRRFSRGSTVAISDEEWMNASRAMRTATWAAAFYLITTDILGPFNAPFAIGTLGWGPGVSLYTVFGFLAGYSGYLLWQMFLGLDSYQYPLRTYGDLAFRLYGRFARHSFNFLQSVQLLCNVGIIVISNGQALSQVSKFRLCYAVCCLIWAICGFFLGQVRTLQKYGWLANVAIWMNLLIIFISMGVIANSAPNYNIAAYGSAGAVTVPDDITPVNGVYPPVKHYGDLPNPGNFDGAIVGLMQGVYAYGGAMLFTEFMSEMRRPRDFIKGMWAAQFFIWSVYMIYGLCIYWWQGQYAYSISYQGVSIYGWQTVGNMLAVFSGLIAAGLYGNIGIKVLYNNVLVDFFNAPPLTVKSGKIAWAIIVPIYWTIAFIFAAAIPDFSGLTSMVAACCIMQFTYTFPPLLSIGYNMKKYALAEGEGFDPATGRVTRHKTGISRWVKAFFSGPWYMNVFNVIYMLGSLATAGLGAYSACMNLIDAFESGQANAFTCASPVNYSS</sequence>
<name>A0A0G2F316_PHACM</name>
<feature type="compositionally biased region" description="Basic and acidic residues" evidence="6">
    <location>
        <begin position="84"/>
        <end position="99"/>
    </location>
</feature>
<dbReference type="AlphaFoldDB" id="A0A0G2F316"/>
<comment type="similarity">
    <text evidence="2">Belongs to the amino acid/polyamine transporter 2 family.</text>
</comment>
<proteinExistence type="inferred from homology"/>
<organism evidence="9 10">
    <name type="scientific">Phaeomoniella chlamydospora</name>
    <name type="common">Phaeoacremonium chlamydosporum</name>
    <dbReference type="NCBI Taxonomy" id="158046"/>
    <lineage>
        <taxon>Eukaryota</taxon>
        <taxon>Fungi</taxon>
        <taxon>Dikarya</taxon>
        <taxon>Ascomycota</taxon>
        <taxon>Pezizomycotina</taxon>
        <taxon>Eurotiomycetes</taxon>
        <taxon>Chaetothyriomycetidae</taxon>
        <taxon>Phaeomoniellales</taxon>
        <taxon>Phaeomoniellaceae</taxon>
        <taxon>Phaeomoniella</taxon>
    </lineage>
</organism>
<evidence type="ECO:0000256" key="7">
    <source>
        <dbReference type="SAM" id="Phobius"/>
    </source>
</evidence>
<evidence type="ECO:0000259" key="8">
    <source>
        <dbReference type="Pfam" id="PF01490"/>
    </source>
</evidence>
<feature type="domain" description="Amino acid transporter transmembrane" evidence="8">
    <location>
        <begin position="126"/>
        <end position="505"/>
    </location>
</feature>
<dbReference type="GO" id="GO:0015179">
    <property type="term" value="F:L-amino acid transmembrane transporter activity"/>
    <property type="evidence" value="ECO:0007669"/>
    <property type="project" value="TreeGrafter"/>
</dbReference>
<dbReference type="EMBL" id="LCWF01000002">
    <property type="protein sequence ID" value="KKY29182.1"/>
    <property type="molecule type" value="Genomic_DNA"/>
</dbReference>
<comment type="caution">
    <text evidence="9">The sequence shown here is derived from an EMBL/GenBank/DDBJ whole genome shotgun (WGS) entry which is preliminary data.</text>
</comment>
<dbReference type="PANTHER" id="PTHR22950:SF461">
    <property type="entry name" value="AMINO ACID TRANSPORTER TRANSMEMBRANE DOMAIN-CONTAINING PROTEIN"/>
    <property type="match status" value="1"/>
</dbReference>
<evidence type="ECO:0000256" key="2">
    <source>
        <dbReference type="ARBA" id="ARBA00008066"/>
    </source>
</evidence>
<feature type="transmembrane region" description="Helical" evidence="7">
    <location>
        <begin position="483"/>
        <end position="503"/>
    </location>
</feature>
<dbReference type="PANTHER" id="PTHR22950">
    <property type="entry name" value="AMINO ACID TRANSPORTER"/>
    <property type="match status" value="1"/>
</dbReference>
<keyword evidence="5 7" id="KW-0472">Membrane</keyword>
<protein>
    <submittedName>
        <fullName evidence="9">Putative amino acid transporter</fullName>
    </submittedName>
</protein>
<evidence type="ECO:0000256" key="3">
    <source>
        <dbReference type="ARBA" id="ARBA00022692"/>
    </source>
</evidence>
<reference evidence="9 10" key="2">
    <citation type="submission" date="2015-05" db="EMBL/GenBank/DDBJ databases">
        <authorList>
            <person name="Morales-Cruz A."/>
            <person name="Amrine K.C."/>
            <person name="Cantu D."/>
        </authorList>
    </citation>
    <scope>NUCLEOTIDE SEQUENCE [LARGE SCALE GENOMIC DNA]</scope>
    <source>
        <strain evidence="9">UCRPC4</strain>
    </source>
</reference>
<keyword evidence="10" id="KW-1185">Reference proteome</keyword>
<dbReference type="OrthoDB" id="40134at2759"/>
<evidence type="ECO:0000256" key="6">
    <source>
        <dbReference type="SAM" id="MobiDB-lite"/>
    </source>
</evidence>
<accession>A0A0G2F316</accession>
<feature type="transmembrane region" description="Helical" evidence="7">
    <location>
        <begin position="237"/>
        <end position="256"/>
    </location>
</feature>
<evidence type="ECO:0000313" key="10">
    <source>
        <dbReference type="Proteomes" id="UP000053317"/>
    </source>
</evidence>
<evidence type="ECO:0000256" key="1">
    <source>
        <dbReference type="ARBA" id="ARBA00004141"/>
    </source>
</evidence>
<dbReference type="Proteomes" id="UP000053317">
    <property type="component" value="Unassembled WGS sequence"/>
</dbReference>